<keyword evidence="8 10" id="KW-1133">Transmembrane helix</keyword>
<keyword evidence="14" id="KW-1185">Reference proteome</keyword>
<evidence type="ECO:0000313" key="14">
    <source>
        <dbReference type="Proteomes" id="UP000422108"/>
    </source>
</evidence>
<keyword evidence="5" id="KW-0997">Cell inner membrane</keyword>
<dbReference type="GO" id="GO:0005886">
    <property type="term" value="C:plasma membrane"/>
    <property type="evidence" value="ECO:0007669"/>
    <property type="project" value="UniProtKB-SubCell"/>
</dbReference>
<dbReference type="SUPFAM" id="SSF53067">
    <property type="entry name" value="Actin-like ATPase domain"/>
    <property type="match status" value="1"/>
</dbReference>
<dbReference type="AlphaFoldDB" id="A0A5K8A4W5"/>
<dbReference type="Gene3D" id="3.30.420.380">
    <property type="match status" value="1"/>
</dbReference>
<evidence type="ECO:0000256" key="8">
    <source>
        <dbReference type="ARBA" id="ARBA00022989"/>
    </source>
</evidence>
<dbReference type="InterPro" id="IPR025691">
    <property type="entry name" value="GspL_pp_dom"/>
</dbReference>
<gene>
    <name evidence="13" type="ORF">DSCOOX_06460</name>
</gene>
<feature type="domain" description="GspL cytoplasmic actin-ATPase-like" evidence="11">
    <location>
        <begin position="64"/>
        <end position="160"/>
    </location>
</feature>
<accession>A0A5K8A4W5</accession>
<keyword evidence="4" id="KW-1003">Cell membrane</keyword>
<feature type="transmembrane region" description="Helical" evidence="10">
    <location>
        <begin position="321"/>
        <end position="342"/>
    </location>
</feature>
<dbReference type="InterPro" id="IPR050696">
    <property type="entry name" value="FtsA/MreB"/>
</dbReference>
<dbReference type="Pfam" id="PF12693">
    <property type="entry name" value="GspL_C"/>
    <property type="match status" value="1"/>
</dbReference>
<evidence type="ECO:0000313" key="13">
    <source>
        <dbReference type="EMBL" id="BBO87466.1"/>
    </source>
</evidence>
<proteinExistence type="inferred from homology"/>
<dbReference type="GO" id="GO:0015628">
    <property type="term" value="P:protein secretion by the type II secretion system"/>
    <property type="evidence" value="ECO:0007669"/>
    <property type="project" value="InterPro"/>
</dbReference>
<dbReference type="InterPro" id="IPR007812">
    <property type="entry name" value="T2SS_protein-GspL"/>
</dbReference>
<keyword evidence="9 10" id="KW-0472">Membrane</keyword>
<dbReference type="NCBIfam" id="TIGR01709">
    <property type="entry name" value="typeII_sec_gspL"/>
    <property type="match status" value="1"/>
</dbReference>
<evidence type="ECO:0000256" key="5">
    <source>
        <dbReference type="ARBA" id="ARBA00022519"/>
    </source>
</evidence>
<organism evidence="13 14">
    <name type="scientific">Desulfosarcina ovata subsp. ovata</name>
    <dbReference type="NCBI Taxonomy" id="2752305"/>
    <lineage>
        <taxon>Bacteria</taxon>
        <taxon>Pseudomonadati</taxon>
        <taxon>Thermodesulfobacteriota</taxon>
        <taxon>Desulfobacteria</taxon>
        <taxon>Desulfobacterales</taxon>
        <taxon>Desulfosarcinaceae</taxon>
        <taxon>Desulfosarcina</taxon>
    </lineage>
</organism>
<dbReference type="GO" id="GO:0015627">
    <property type="term" value="C:type II protein secretion system complex"/>
    <property type="evidence" value="ECO:0007669"/>
    <property type="project" value="InterPro"/>
</dbReference>
<reference evidence="13 14" key="1">
    <citation type="submission" date="2019-11" db="EMBL/GenBank/DDBJ databases">
        <title>Comparative genomics of hydrocarbon-degrading Desulfosarcina strains.</title>
        <authorList>
            <person name="Watanabe M."/>
            <person name="Kojima H."/>
            <person name="Fukui M."/>
        </authorList>
    </citation>
    <scope>NUCLEOTIDE SEQUENCE [LARGE SCALE GENOMIC DNA]</scope>
    <source>
        <strain evidence="14">oXyS1</strain>
    </source>
</reference>
<comment type="subcellular location">
    <subcellularLocation>
        <location evidence="1">Cell inner membrane</location>
        <topology evidence="1">Single-pass membrane protein</topology>
    </subcellularLocation>
</comment>
<dbReference type="InterPro" id="IPR043129">
    <property type="entry name" value="ATPase_NBD"/>
</dbReference>
<evidence type="ECO:0000256" key="10">
    <source>
        <dbReference type="SAM" id="Phobius"/>
    </source>
</evidence>
<dbReference type="Proteomes" id="UP000422108">
    <property type="component" value="Chromosome"/>
</dbReference>
<keyword evidence="7" id="KW-0653">Protein transport</keyword>
<dbReference type="PANTHER" id="PTHR32432:SF3">
    <property type="entry name" value="ETHANOLAMINE UTILIZATION PROTEIN EUTJ"/>
    <property type="match status" value="1"/>
</dbReference>
<evidence type="ECO:0000256" key="3">
    <source>
        <dbReference type="ARBA" id="ARBA00022448"/>
    </source>
</evidence>
<evidence type="ECO:0000259" key="11">
    <source>
        <dbReference type="Pfam" id="PF05134"/>
    </source>
</evidence>
<name>A0A5K8A4W5_9BACT</name>
<evidence type="ECO:0000256" key="2">
    <source>
        <dbReference type="ARBA" id="ARBA00005318"/>
    </source>
</evidence>
<dbReference type="PANTHER" id="PTHR32432">
    <property type="entry name" value="CELL DIVISION PROTEIN FTSA-RELATED"/>
    <property type="match status" value="1"/>
</dbReference>
<evidence type="ECO:0000259" key="12">
    <source>
        <dbReference type="Pfam" id="PF12693"/>
    </source>
</evidence>
<evidence type="ECO:0000256" key="9">
    <source>
        <dbReference type="ARBA" id="ARBA00023136"/>
    </source>
</evidence>
<evidence type="ECO:0000256" key="4">
    <source>
        <dbReference type="ARBA" id="ARBA00022475"/>
    </source>
</evidence>
<dbReference type="GO" id="GO:0009276">
    <property type="term" value="C:Gram-negative-bacterium-type cell wall"/>
    <property type="evidence" value="ECO:0007669"/>
    <property type="project" value="InterPro"/>
</dbReference>
<dbReference type="Pfam" id="PF05134">
    <property type="entry name" value="T2SSL"/>
    <property type="match status" value="1"/>
</dbReference>
<evidence type="ECO:0000256" key="6">
    <source>
        <dbReference type="ARBA" id="ARBA00022692"/>
    </source>
</evidence>
<feature type="domain" description="GspL periplasmic" evidence="12">
    <location>
        <begin position="317"/>
        <end position="427"/>
    </location>
</feature>
<keyword evidence="3" id="KW-0813">Transport</keyword>
<dbReference type="InterPro" id="IPR024230">
    <property type="entry name" value="GspL_cyto_dom"/>
</dbReference>
<dbReference type="RefSeq" id="WP_155308919.1">
    <property type="nucleotide sequence ID" value="NZ_AP021879.1"/>
</dbReference>
<keyword evidence="6 10" id="KW-0812">Transmembrane</keyword>
<dbReference type="EMBL" id="AP021879">
    <property type="protein sequence ID" value="BBO87466.1"/>
    <property type="molecule type" value="Genomic_DNA"/>
</dbReference>
<evidence type="ECO:0000256" key="7">
    <source>
        <dbReference type="ARBA" id="ARBA00022927"/>
    </source>
</evidence>
<evidence type="ECO:0008006" key="15">
    <source>
        <dbReference type="Google" id="ProtNLM"/>
    </source>
</evidence>
<evidence type="ECO:0000256" key="1">
    <source>
        <dbReference type="ARBA" id="ARBA00004377"/>
    </source>
</evidence>
<sequence length="484" mass="52819">MSRRVLGLEIRASSVGAVLLESSFKGSVLQAQAFVTLAETDTAEDDEANLLNALISVVDTLNPAGATCVLGIPTTMVSFRNLSLPFSDLKKIRQILPFELEPSLPLPVDELLFDVETVKRDGQQHDLLAFSVQKNHIQRYLDLLQKVNLRPVAIMPSAYAAAHSMALDASSTGDFVFIDTGDGHHSAYMVCSGHVRMVRSLPVIREATQLLRNLETTLERTFTATRDSLDIDFNPTSVVLGGPDAGLLPPEGNDPGMLGLPVRSLSEVRSFSRLKGEFNDPAWQTGQLDGALALALVETEGMAGINFSTERTSVQHYWSEYRGQIILTATLLLLTIIAALGAQMLSVTARQRQVAALDSQIEAVFRETFPEITRVVNPLQQMQIKIREAGDAGLGPEMPGAGVRVIDILNGLSQQIPDTVDVKVNRMVMGADNVVLSGNTDTFNTVDDIKMRLEKADIFKSVMISSADLEKSGQRVRFKLKLDF</sequence>
<comment type="similarity">
    <text evidence="2">Belongs to the GSP L family.</text>
</comment>
<protein>
    <recommendedName>
        <fullName evidence="15">GspL periplasmic domain-containing protein</fullName>
    </recommendedName>
</protein>